<feature type="region of interest" description="Disordered" evidence="1">
    <location>
        <begin position="1"/>
        <end position="41"/>
    </location>
</feature>
<evidence type="ECO:0000313" key="3">
    <source>
        <dbReference type="EMBL" id="QBZ80614.1"/>
    </source>
</evidence>
<accession>A0A4D6EFK9</accession>
<name>A0A4D6EFK9_9VIRU</name>
<organism evidence="3 4">
    <name type="scientific">Pandoravirus celtis</name>
    <dbReference type="NCBI Taxonomy" id="2568002"/>
    <lineage>
        <taxon>Viruses</taxon>
        <taxon>Pandoravirus</taxon>
    </lineage>
</organism>
<feature type="compositionally biased region" description="Basic residues" evidence="1">
    <location>
        <begin position="11"/>
        <end position="21"/>
    </location>
</feature>
<evidence type="ECO:0000256" key="2">
    <source>
        <dbReference type="SAM" id="Phobius"/>
    </source>
</evidence>
<sequence>MAVRKETNKKGVAKKHGHAKVAHPPTAEPTMSTATTSPARDSYAKADLRRFPLLDAPYSKYRRPIADGDGVCTVMAVFLGIVFVVVVWVDCVARIHLGSYLIATAEFGGAFALVASVLGAVHAYGRWARRCLERHRAAIRAALDRHAPGAYVHARVTQLTTDSYRAHDFFVMVDFESDESTCTNAVVYDIHQVRDMWPYLLADRDWVRLFDRVKVTKSDDSLRPATAPDYQHTIYTAKRDVGDFNAFLSAAARADLHMQQLVR</sequence>
<protein>
    <submittedName>
        <fullName evidence="3">Uncharacterized protein</fullName>
    </submittedName>
</protein>
<keyword evidence="2" id="KW-0472">Membrane</keyword>
<gene>
    <name evidence="3" type="ORF">pclt_cds_13</name>
</gene>
<evidence type="ECO:0000256" key="1">
    <source>
        <dbReference type="SAM" id="MobiDB-lite"/>
    </source>
</evidence>
<feature type="transmembrane region" description="Helical" evidence="2">
    <location>
        <begin position="70"/>
        <end position="89"/>
    </location>
</feature>
<reference evidence="3" key="1">
    <citation type="journal article" date="2019" name="Front. Microbiol.">
        <title>Pandoravirus Celtis Illustrates the Microevolution Processes at Work in the Giant Pandoraviridae Genomes.</title>
        <authorList>
            <person name="Legendre M."/>
            <person name="Alempic J.M."/>
            <person name="Philippe N."/>
            <person name="Lartigue A."/>
            <person name="Jeudy S."/>
            <person name="Poirot O."/>
            <person name="Ta N.T."/>
            <person name="Nin S."/>
            <person name="Coute Y."/>
            <person name="Abergel C."/>
            <person name="Claverie J.M."/>
        </authorList>
    </citation>
    <scope>NUCLEOTIDE SEQUENCE</scope>
</reference>
<dbReference type="Proteomes" id="UP001237152">
    <property type="component" value="Segment"/>
</dbReference>
<feature type="transmembrane region" description="Helical" evidence="2">
    <location>
        <begin position="101"/>
        <end position="124"/>
    </location>
</feature>
<keyword evidence="2" id="KW-1133">Transmembrane helix</keyword>
<dbReference type="EMBL" id="MK174290">
    <property type="protein sequence ID" value="QBZ80614.1"/>
    <property type="molecule type" value="Genomic_DNA"/>
</dbReference>
<evidence type="ECO:0000313" key="4">
    <source>
        <dbReference type="Proteomes" id="UP001237152"/>
    </source>
</evidence>
<keyword evidence="2" id="KW-0812">Transmembrane</keyword>
<proteinExistence type="predicted"/>
<feature type="compositionally biased region" description="Polar residues" evidence="1">
    <location>
        <begin position="29"/>
        <end position="39"/>
    </location>
</feature>